<evidence type="ECO:0000259" key="2">
    <source>
        <dbReference type="Pfam" id="PF13229"/>
    </source>
</evidence>
<dbReference type="InterPro" id="IPR039448">
    <property type="entry name" value="Beta_helix"/>
</dbReference>
<evidence type="ECO:0000313" key="4">
    <source>
        <dbReference type="Proteomes" id="UP000193334"/>
    </source>
</evidence>
<keyword evidence="4" id="KW-1185">Reference proteome</keyword>
<dbReference type="SUPFAM" id="SSF51126">
    <property type="entry name" value="Pectin lyase-like"/>
    <property type="match status" value="1"/>
</dbReference>
<evidence type="ECO:0000313" key="3">
    <source>
        <dbReference type="EMBL" id="ARN57216.1"/>
    </source>
</evidence>
<proteinExistence type="predicted"/>
<feature type="signal peptide" evidence="1">
    <location>
        <begin position="1"/>
        <end position="17"/>
    </location>
</feature>
<dbReference type="InterPro" id="IPR012334">
    <property type="entry name" value="Pectin_lyas_fold"/>
</dbReference>
<keyword evidence="1" id="KW-0732">Signal</keyword>
<accession>A0A1W6LN95</accession>
<gene>
    <name evidence="3" type="ORF">STSP1_01614</name>
</gene>
<sequence precursor="true">MIRYTLILLMAASISLAADYYVNSSEGNDSNTGKTPEQAFRTLEKANSIKLKPGDKLLFKAGEKFTGHFKPQGCGEKGKKIYIGSYGEGDKPLLAAGGRFPEAVHLFNMEYVTLEGLEITNTGSKPEPGRRGLRIELKDFGEGNDIRISDLFIHDVNGSKYKKKKGGGSAIIWQNHGKEKKTRFNGLVIENCRLKDCVRNGINSRGYTNRNNWHPSLNVVVRDNLLEGIPGDGIVPLGCDGALIEGNVMRDCPRMLEKGDAAAGIWPWSSDNTVIQYNEVSDHKACWDGQGFDSDWNCRGTIIQYNYSHDNEGGFLLICCNGKAAKSSRINEGTIVRYNISINDGLRTEGHAAGFSPTFHITGPVTNTRIYNNLIYVPRKSSKEIDRTIVEMDNWGGPYPENTLFANNIFYVEGEADFVMAGSRKTRFLNNLYSGEFENRPEDSKAITEKPRFKGSIKDENGLWNPLGFQLAPDSPGVEAGMYISGSGEENYKGDKLDYPINVGPF</sequence>
<dbReference type="STRING" id="1941349.STSP1_01614"/>
<dbReference type="InterPro" id="IPR011050">
    <property type="entry name" value="Pectin_lyase_fold/virulence"/>
</dbReference>
<feature type="domain" description="Right handed beta helix" evidence="2">
    <location>
        <begin position="187"/>
        <end position="326"/>
    </location>
</feature>
<dbReference type="InterPro" id="IPR006626">
    <property type="entry name" value="PbH1"/>
</dbReference>
<reference evidence="4" key="1">
    <citation type="submission" date="2017-04" db="EMBL/GenBank/DDBJ databases">
        <title>Comparative genomics and description of representatives of a novel lineage of planctomycetes thriving in anoxic sediments.</title>
        <authorList>
            <person name="Spring S."/>
            <person name="Bunk B."/>
            <person name="Sproer C."/>
        </authorList>
    </citation>
    <scope>NUCLEOTIDE SEQUENCE [LARGE SCALE GENOMIC DNA]</scope>
    <source>
        <strain evidence="4">ST-PulAB-D4</strain>
    </source>
</reference>
<dbReference type="EMBL" id="CP021023">
    <property type="protein sequence ID" value="ARN57216.1"/>
    <property type="molecule type" value="Genomic_DNA"/>
</dbReference>
<dbReference type="RefSeq" id="WP_085755879.1">
    <property type="nucleotide sequence ID" value="NZ_CP021023.1"/>
</dbReference>
<evidence type="ECO:0000256" key="1">
    <source>
        <dbReference type="SAM" id="SignalP"/>
    </source>
</evidence>
<name>A0A1W6LN95_9BACT</name>
<dbReference type="KEGG" id="pbp:STSP1_01614"/>
<organism evidence="3 4">
    <name type="scientific">Sedimentisphaera salicampi</name>
    <dbReference type="NCBI Taxonomy" id="1941349"/>
    <lineage>
        <taxon>Bacteria</taxon>
        <taxon>Pseudomonadati</taxon>
        <taxon>Planctomycetota</taxon>
        <taxon>Phycisphaerae</taxon>
        <taxon>Sedimentisphaerales</taxon>
        <taxon>Sedimentisphaeraceae</taxon>
        <taxon>Sedimentisphaera</taxon>
    </lineage>
</organism>
<dbReference type="Pfam" id="PF13229">
    <property type="entry name" value="Beta_helix"/>
    <property type="match status" value="1"/>
</dbReference>
<dbReference type="Gene3D" id="2.160.20.10">
    <property type="entry name" value="Single-stranded right-handed beta-helix, Pectin lyase-like"/>
    <property type="match status" value="1"/>
</dbReference>
<feature type="chain" id="PRO_5013026573" description="Right handed beta helix domain-containing protein" evidence="1">
    <location>
        <begin position="18"/>
        <end position="506"/>
    </location>
</feature>
<dbReference type="AlphaFoldDB" id="A0A1W6LN95"/>
<dbReference type="Proteomes" id="UP000193334">
    <property type="component" value="Chromosome"/>
</dbReference>
<dbReference type="SMART" id="SM00710">
    <property type="entry name" value="PbH1"/>
    <property type="match status" value="6"/>
</dbReference>
<protein>
    <recommendedName>
        <fullName evidence="2">Right handed beta helix domain-containing protein</fullName>
    </recommendedName>
</protein>